<dbReference type="Proteomes" id="UP001305779">
    <property type="component" value="Unassembled WGS sequence"/>
</dbReference>
<dbReference type="CDD" id="cd02440">
    <property type="entry name" value="AdoMet_MTases"/>
    <property type="match status" value="1"/>
</dbReference>
<dbReference type="Pfam" id="PF13649">
    <property type="entry name" value="Methyltransf_25"/>
    <property type="match status" value="1"/>
</dbReference>
<dbReference type="InterPro" id="IPR029063">
    <property type="entry name" value="SAM-dependent_MTases_sf"/>
</dbReference>
<proteinExistence type="predicted"/>
<organism evidence="2 3">
    <name type="scientific">Zasmidium cellare</name>
    <name type="common">Wine cellar mold</name>
    <name type="synonym">Racodium cellare</name>
    <dbReference type="NCBI Taxonomy" id="395010"/>
    <lineage>
        <taxon>Eukaryota</taxon>
        <taxon>Fungi</taxon>
        <taxon>Dikarya</taxon>
        <taxon>Ascomycota</taxon>
        <taxon>Pezizomycotina</taxon>
        <taxon>Dothideomycetes</taxon>
        <taxon>Dothideomycetidae</taxon>
        <taxon>Mycosphaerellales</taxon>
        <taxon>Mycosphaerellaceae</taxon>
        <taxon>Zasmidium</taxon>
    </lineage>
</organism>
<dbReference type="PANTHER" id="PTHR42912">
    <property type="entry name" value="METHYLTRANSFERASE"/>
    <property type="match status" value="1"/>
</dbReference>
<keyword evidence="3" id="KW-1185">Reference proteome</keyword>
<comment type="caution">
    <text evidence="2">The sequence shown here is derived from an EMBL/GenBank/DDBJ whole genome shotgun (WGS) entry which is preliminary data.</text>
</comment>
<dbReference type="Gene3D" id="3.40.50.150">
    <property type="entry name" value="Vaccinia Virus protein VP39"/>
    <property type="match status" value="1"/>
</dbReference>
<reference evidence="2 3" key="1">
    <citation type="journal article" date="2023" name="G3 (Bethesda)">
        <title>A chromosome-level genome assembly of Zasmidium syzygii isolated from banana leaves.</title>
        <authorList>
            <person name="van Westerhoven A.C."/>
            <person name="Mehrabi R."/>
            <person name="Talebi R."/>
            <person name="Steentjes M.B.F."/>
            <person name="Corcolon B."/>
            <person name="Chong P.A."/>
            <person name="Kema G.H.J."/>
            <person name="Seidl M.F."/>
        </authorList>
    </citation>
    <scope>NUCLEOTIDE SEQUENCE [LARGE SCALE GENOMIC DNA]</scope>
    <source>
        <strain evidence="2 3">P124</strain>
    </source>
</reference>
<gene>
    <name evidence="2" type="ORF">PRZ48_012710</name>
</gene>
<protein>
    <recommendedName>
        <fullName evidence="1">Methyltransferase domain-containing protein</fullName>
    </recommendedName>
</protein>
<dbReference type="InterPro" id="IPR041698">
    <property type="entry name" value="Methyltransf_25"/>
</dbReference>
<sequence>MPDPSTTALGQSNKFLQRAYDLTGATDAEQLYNEWASTYDGDLESEYASPQRTVEAVIKHLDDNKSNLKILDAGCGTGLVGDEFAKSSLKEKFVIDGLDLTPGMLEAARKKGVYQDLETADLTKPINRTDGSYDVVTCVGTLTKGHVGPAVFNEFVRVLRKGGLVAATVHEEIWESGGYKSVVEGLGKAGEVEVVGTEAFGILKGETRGGVMVVLRKN</sequence>
<name>A0ABR0E5L3_ZASCE</name>
<dbReference type="InterPro" id="IPR050508">
    <property type="entry name" value="Methyltransf_Superfamily"/>
</dbReference>
<evidence type="ECO:0000313" key="2">
    <source>
        <dbReference type="EMBL" id="KAK4496727.1"/>
    </source>
</evidence>
<evidence type="ECO:0000313" key="3">
    <source>
        <dbReference type="Proteomes" id="UP001305779"/>
    </source>
</evidence>
<feature type="domain" description="Methyltransferase" evidence="1">
    <location>
        <begin position="70"/>
        <end position="163"/>
    </location>
</feature>
<evidence type="ECO:0000259" key="1">
    <source>
        <dbReference type="Pfam" id="PF13649"/>
    </source>
</evidence>
<accession>A0ABR0E5L3</accession>
<dbReference type="PANTHER" id="PTHR42912:SF93">
    <property type="entry name" value="N6-ADENOSINE-METHYLTRANSFERASE TMT1A"/>
    <property type="match status" value="1"/>
</dbReference>
<dbReference type="EMBL" id="JAXOVC010000010">
    <property type="protein sequence ID" value="KAK4496727.1"/>
    <property type="molecule type" value="Genomic_DNA"/>
</dbReference>
<dbReference type="SUPFAM" id="SSF53335">
    <property type="entry name" value="S-adenosyl-L-methionine-dependent methyltransferases"/>
    <property type="match status" value="1"/>
</dbReference>